<protein>
    <recommendedName>
        <fullName evidence="5">Phosphoenolpyruvate guanylyltransferase</fullName>
        <shortName evidence="5">PEP guanylyltransferase</shortName>
        <ecNumber evidence="5">2.7.7.105</ecNumber>
    </recommendedName>
</protein>
<keyword evidence="4 5" id="KW-0342">GTP-binding</keyword>
<evidence type="ECO:0000256" key="2">
    <source>
        <dbReference type="ARBA" id="ARBA00022695"/>
    </source>
</evidence>
<dbReference type="RefSeq" id="WP_307834849.1">
    <property type="nucleotide sequence ID" value="NZ_JAFBBW010000001.1"/>
</dbReference>
<dbReference type="PANTHER" id="PTHR40392">
    <property type="entry name" value="2-PHOSPHO-L-LACTATE GUANYLYLTRANSFERASE"/>
    <property type="match status" value="1"/>
</dbReference>
<name>A0ABV9R289_9MICO</name>
<evidence type="ECO:0000256" key="3">
    <source>
        <dbReference type="ARBA" id="ARBA00022741"/>
    </source>
</evidence>
<evidence type="ECO:0000313" key="7">
    <source>
        <dbReference type="EMBL" id="MFC4827950.1"/>
    </source>
</evidence>
<dbReference type="GO" id="GO:0016740">
    <property type="term" value="F:transferase activity"/>
    <property type="evidence" value="ECO:0007669"/>
    <property type="project" value="UniProtKB-KW"/>
</dbReference>
<proteinExistence type="inferred from homology"/>
<dbReference type="InterPro" id="IPR029044">
    <property type="entry name" value="Nucleotide-diphossugar_trans"/>
</dbReference>
<evidence type="ECO:0000256" key="4">
    <source>
        <dbReference type="ARBA" id="ARBA00023134"/>
    </source>
</evidence>
<comment type="similarity">
    <text evidence="5">Belongs to the CofC family.</text>
</comment>
<comment type="function">
    <text evidence="5">Guanylyltransferase that catalyzes the activation of phosphoenolpyruvate (PEP) as enolpyruvoyl-2-diphospho-5'-guanosine, via the condensation of PEP with GTP. It is involved in the biosynthesis of coenzyme F420, a hydride carrier cofactor.</text>
</comment>
<dbReference type="InterPro" id="IPR002835">
    <property type="entry name" value="CofC"/>
</dbReference>
<evidence type="ECO:0000313" key="8">
    <source>
        <dbReference type="Proteomes" id="UP001595960"/>
    </source>
</evidence>
<dbReference type="SUPFAM" id="SSF53448">
    <property type="entry name" value="Nucleotide-diphospho-sugar transferases"/>
    <property type="match status" value="1"/>
</dbReference>
<comment type="caution">
    <text evidence="7">The sequence shown here is derived from an EMBL/GenBank/DDBJ whole genome shotgun (WGS) entry which is preliminary data.</text>
</comment>
<evidence type="ECO:0000256" key="5">
    <source>
        <dbReference type="HAMAP-Rule" id="MF_02114"/>
    </source>
</evidence>
<organism evidence="7 8">
    <name type="scientific">Agromyces aurantiacus</name>
    <dbReference type="NCBI Taxonomy" id="165814"/>
    <lineage>
        <taxon>Bacteria</taxon>
        <taxon>Bacillati</taxon>
        <taxon>Actinomycetota</taxon>
        <taxon>Actinomycetes</taxon>
        <taxon>Micrococcales</taxon>
        <taxon>Microbacteriaceae</taxon>
        <taxon>Agromyces</taxon>
    </lineage>
</organism>
<dbReference type="EMBL" id="JBHSJC010000001">
    <property type="protein sequence ID" value="MFC4827950.1"/>
    <property type="molecule type" value="Genomic_DNA"/>
</dbReference>
<keyword evidence="1 5" id="KW-0808">Transferase</keyword>
<accession>A0ABV9R289</accession>
<feature type="binding site" evidence="5">
    <location>
        <position position="189"/>
    </location>
    <ligand>
        <name>phosphoenolpyruvate</name>
        <dbReference type="ChEBI" id="CHEBI:58702"/>
    </ligand>
</feature>
<comment type="catalytic activity">
    <reaction evidence="5">
        <text>phosphoenolpyruvate + GTP + H(+) = enolpyruvoyl-2-diphospho-5'-guanosine + diphosphate</text>
        <dbReference type="Rhea" id="RHEA:30519"/>
        <dbReference type="ChEBI" id="CHEBI:15378"/>
        <dbReference type="ChEBI" id="CHEBI:33019"/>
        <dbReference type="ChEBI" id="CHEBI:37565"/>
        <dbReference type="ChEBI" id="CHEBI:58702"/>
        <dbReference type="ChEBI" id="CHEBI:143701"/>
        <dbReference type="EC" id="2.7.7.105"/>
    </reaction>
</comment>
<keyword evidence="8" id="KW-1185">Reference proteome</keyword>
<evidence type="ECO:0000256" key="6">
    <source>
        <dbReference type="SAM" id="MobiDB-lite"/>
    </source>
</evidence>
<comment type="pathway">
    <text evidence="5">Cofactor biosynthesis; coenzyme F420 biosynthesis.</text>
</comment>
<reference evidence="8" key="1">
    <citation type="journal article" date="2019" name="Int. J. Syst. Evol. Microbiol.">
        <title>The Global Catalogue of Microorganisms (GCM) 10K type strain sequencing project: providing services to taxonomists for standard genome sequencing and annotation.</title>
        <authorList>
            <consortium name="The Broad Institute Genomics Platform"/>
            <consortium name="The Broad Institute Genome Sequencing Center for Infectious Disease"/>
            <person name="Wu L."/>
            <person name="Ma J."/>
        </authorList>
    </citation>
    <scope>NUCLEOTIDE SEQUENCE [LARGE SCALE GENOMIC DNA]</scope>
    <source>
        <strain evidence="8">CGMCC 1.12192</strain>
    </source>
</reference>
<evidence type="ECO:0000256" key="1">
    <source>
        <dbReference type="ARBA" id="ARBA00022679"/>
    </source>
</evidence>
<keyword evidence="2 5" id="KW-0548">Nucleotidyltransferase</keyword>
<dbReference type="Pfam" id="PF01983">
    <property type="entry name" value="CofC"/>
    <property type="match status" value="1"/>
</dbReference>
<sequence length="272" mass="27511">MTGQGVQSAADAAAWTVVVPVKSLSAAKTRLAPEHSPAERAALARAFALDTIEAARAARRVRRVVVVSDEPAIEHALRGLPGVDVVPEPAARGLGAAIAHGIAVAAQRPPVTTVDVGLRLVQPASRAHTGNGGGVAVLLGDVPSVRSEDLDAALEAAARHPLAFVPDAEDTGTTLATARAGEPFEAHFGRDSAARHAAAGFADLAAAHPDAIAARLRRDVDTAAELRAVVALGVGPHTSAALRALDLAEGPAPRHPLDPSTAPPGADRKAAS</sequence>
<keyword evidence="3 5" id="KW-0547">Nucleotide-binding</keyword>
<feature type="binding site" evidence="5">
    <location>
        <position position="173"/>
    </location>
    <ligand>
        <name>phosphoenolpyruvate</name>
        <dbReference type="ChEBI" id="CHEBI:58702"/>
    </ligand>
</feature>
<dbReference type="HAMAP" id="MF_02114">
    <property type="entry name" value="CofC"/>
    <property type="match status" value="1"/>
</dbReference>
<dbReference type="Gene3D" id="3.90.550.10">
    <property type="entry name" value="Spore Coat Polysaccharide Biosynthesis Protein SpsA, Chain A"/>
    <property type="match status" value="1"/>
</dbReference>
<dbReference type="Proteomes" id="UP001595960">
    <property type="component" value="Unassembled WGS sequence"/>
</dbReference>
<dbReference type="EC" id="2.7.7.105" evidence="5"/>
<feature type="binding site" evidence="5">
    <location>
        <position position="192"/>
    </location>
    <ligand>
        <name>phosphoenolpyruvate</name>
        <dbReference type="ChEBI" id="CHEBI:58702"/>
    </ligand>
</feature>
<gene>
    <name evidence="5" type="primary">fbiD</name>
    <name evidence="7" type="ORF">ACFPER_04050</name>
</gene>
<dbReference type="PANTHER" id="PTHR40392:SF1">
    <property type="entry name" value="2-PHOSPHO-L-LACTATE GUANYLYLTRANSFERASE"/>
    <property type="match status" value="1"/>
</dbReference>
<feature type="region of interest" description="Disordered" evidence="6">
    <location>
        <begin position="249"/>
        <end position="272"/>
    </location>
</feature>